<reference evidence="5" key="1">
    <citation type="submission" date="2020-05" db="EMBL/GenBank/DDBJ databases">
        <authorList>
            <person name="Chiriac C."/>
            <person name="Salcher M."/>
            <person name="Ghai R."/>
            <person name="Kavagutti S V."/>
        </authorList>
    </citation>
    <scope>NUCLEOTIDE SEQUENCE</scope>
</reference>
<dbReference type="InterPro" id="IPR001610">
    <property type="entry name" value="PAC"/>
</dbReference>
<dbReference type="GO" id="GO:0004888">
    <property type="term" value="F:transmembrane signaling receptor activity"/>
    <property type="evidence" value="ECO:0007669"/>
    <property type="project" value="InterPro"/>
</dbReference>
<dbReference type="AlphaFoldDB" id="A0A6J6D5Z0"/>
<feature type="domain" description="PAS" evidence="3">
    <location>
        <begin position="58"/>
        <end position="88"/>
    </location>
</feature>
<dbReference type="InterPro" id="IPR050903">
    <property type="entry name" value="Bact_Chemotaxis_MeTrfase"/>
</dbReference>
<dbReference type="Pfam" id="PF08447">
    <property type="entry name" value="PAS_3"/>
    <property type="match status" value="2"/>
</dbReference>
<dbReference type="CDD" id="cd00130">
    <property type="entry name" value="PAS"/>
    <property type="match status" value="2"/>
</dbReference>
<gene>
    <name evidence="5" type="ORF">UFOPK1493_01612</name>
</gene>
<feature type="compositionally biased region" description="Basic and acidic residues" evidence="1">
    <location>
        <begin position="8"/>
        <end position="19"/>
    </location>
</feature>
<organism evidence="5">
    <name type="scientific">freshwater metagenome</name>
    <dbReference type="NCBI Taxonomy" id="449393"/>
    <lineage>
        <taxon>unclassified sequences</taxon>
        <taxon>metagenomes</taxon>
        <taxon>ecological metagenomes</taxon>
    </lineage>
</organism>
<evidence type="ECO:0000259" key="3">
    <source>
        <dbReference type="PROSITE" id="PS50112"/>
    </source>
</evidence>
<dbReference type="SUPFAM" id="SSF58104">
    <property type="entry name" value="Methyl-accepting chemotaxis protein (MCP) signaling domain"/>
    <property type="match status" value="1"/>
</dbReference>
<dbReference type="PROSITE" id="PS50113">
    <property type="entry name" value="PAC"/>
    <property type="match status" value="2"/>
</dbReference>
<evidence type="ECO:0000313" key="5">
    <source>
        <dbReference type="EMBL" id="CAB4558746.1"/>
    </source>
</evidence>
<dbReference type="SMART" id="SM00091">
    <property type="entry name" value="PAS"/>
    <property type="match status" value="2"/>
</dbReference>
<dbReference type="InterPro" id="IPR004089">
    <property type="entry name" value="MCPsignal_dom"/>
</dbReference>
<dbReference type="PROSITE" id="PS50112">
    <property type="entry name" value="PAS"/>
    <property type="match status" value="2"/>
</dbReference>
<dbReference type="SMART" id="SM00086">
    <property type="entry name" value="PAC"/>
    <property type="match status" value="2"/>
</dbReference>
<evidence type="ECO:0000256" key="1">
    <source>
        <dbReference type="SAM" id="MobiDB-lite"/>
    </source>
</evidence>
<feature type="domain" description="PAC" evidence="4">
    <location>
        <begin position="239"/>
        <end position="291"/>
    </location>
</feature>
<sequence length="523" mass="56701">MNAMWTRLADRQPDLDPADRAPSSPERIDVDLAAYVAQQRELSELRAHVAALRSSLAMIEFDLDGTILDANENFCAAMGYSLDEIRGRHHRMFVDEQYARSDEYREFWDILRSGRHHAARYKRSAKGGREIWIEATYNPILDEHGRPVKVVKYATDITAQQLEFADLRGRASAISASLAVIEFDLDGTILTANDNFCAAMGYRLDEIRGRHHRTFVDPTDAAGDDYRRFWEILRSGRFHVGQYRRIAKGGREVWIQATYNPILDAEGRPFKIVKFATDITAQKRMMAQLKTSIDDNFAELDAVVGKIAAESSSAASRTAANVAALASASDELAGSVRHIGEIVERSKHTVDVTAEHSASAAATTEELLAATNAMTRCVGLIQAIASQINLLALNATIEAARAGEAGKGFAVVATEVKNLAGQAASATELITSEINGLQTRAGQVSTSLVSIAEAVAQVRESFASTAGAVEEQAVVSRNMSEGMNSVSVAVSTISAQIDELVTAVRVTATAVDETRDAAARLLG</sequence>
<dbReference type="GO" id="GO:0007165">
    <property type="term" value="P:signal transduction"/>
    <property type="evidence" value="ECO:0007669"/>
    <property type="project" value="InterPro"/>
</dbReference>
<dbReference type="PROSITE" id="PS50111">
    <property type="entry name" value="CHEMOTAXIS_TRANSDUC_2"/>
    <property type="match status" value="1"/>
</dbReference>
<dbReference type="InterPro" id="IPR000700">
    <property type="entry name" value="PAS-assoc_C"/>
</dbReference>
<feature type="domain" description="Methyl-accepting transducer" evidence="2">
    <location>
        <begin position="308"/>
        <end position="508"/>
    </location>
</feature>
<dbReference type="InterPro" id="IPR035965">
    <property type="entry name" value="PAS-like_dom_sf"/>
</dbReference>
<feature type="region of interest" description="Disordered" evidence="1">
    <location>
        <begin position="1"/>
        <end position="25"/>
    </location>
</feature>
<dbReference type="NCBIfam" id="TIGR00229">
    <property type="entry name" value="sensory_box"/>
    <property type="match status" value="2"/>
</dbReference>
<accession>A0A6J6D5Z0</accession>
<dbReference type="Gene3D" id="3.30.450.20">
    <property type="entry name" value="PAS domain"/>
    <property type="match status" value="2"/>
</dbReference>
<dbReference type="PANTHER" id="PTHR24422:SF10">
    <property type="entry name" value="CHEMOTAXIS PROTEIN METHYLTRANSFERASE 2"/>
    <property type="match status" value="1"/>
</dbReference>
<dbReference type="SUPFAM" id="SSF55785">
    <property type="entry name" value="PYP-like sensor domain (PAS domain)"/>
    <property type="match status" value="2"/>
</dbReference>
<dbReference type="SMART" id="SM00283">
    <property type="entry name" value="MA"/>
    <property type="match status" value="1"/>
</dbReference>
<dbReference type="EMBL" id="CAEZSR010000051">
    <property type="protein sequence ID" value="CAB4558746.1"/>
    <property type="molecule type" value="Genomic_DNA"/>
</dbReference>
<dbReference type="InterPro" id="IPR004090">
    <property type="entry name" value="Chemotax_Me-accpt_rcpt"/>
</dbReference>
<name>A0A6J6D5Z0_9ZZZZ</name>
<dbReference type="Pfam" id="PF00015">
    <property type="entry name" value="MCPsignal"/>
    <property type="match status" value="1"/>
</dbReference>
<dbReference type="GO" id="GO:0006935">
    <property type="term" value="P:chemotaxis"/>
    <property type="evidence" value="ECO:0007669"/>
    <property type="project" value="InterPro"/>
</dbReference>
<dbReference type="GO" id="GO:0016020">
    <property type="term" value="C:membrane"/>
    <property type="evidence" value="ECO:0007669"/>
    <property type="project" value="InterPro"/>
</dbReference>
<dbReference type="Gene3D" id="1.10.287.950">
    <property type="entry name" value="Methyl-accepting chemotaxis protein"/>
    <property type="match status" value="1"/>
</dbReference>
<dbReference type="PANTHER" id="PTHR24422">
    <property type="entry name" value="CHEMOTAXIS PROTEIN METHYLTRANSFERASE"/>
    <property type="match status" value="1"/>
</dbReference>
<feature type="domain" description="PAC" evidence="4">
    <location>
        <begin position="115"/>
        <end position="169"/>
    </location>
</feature>
<evidence type="ECO:0000259" key="2">
    <source>
        <dbReference type="PROSITE" id="PS50111"/>
    </source>
</evidence>
<evidence type="ECO:0000259" key="4">
    <source>
        <dbReference type="PROSITE" id="PS50113"/>
    </source>
</evidence>
<protein>
    <submittedName>
        <fullName evidence="5">Unannotated protein</fullName>
    </submittedName>
</protein>
<dbReference type="InterPro" id="IPR000014">
    <property type="entry name" value="PAS"/>
</dbReference>
<dbReference type="InterPro" id="IPR013655">
    <property type="entry name" value="PAS_fold_3"/>
</dbReference>
<feature type="domain" description="PAS" evidence="3">
    <location>
        <begin position="180"/>
        <end position="220"/>
    </location>
</feature>
<dbReference type="PRINTS" id="PR00260">
    <property type="entry name" value="CHEMTRNSDUCR"/>
</dbReference>
<proteinExistence type="predicted"/>